<accession>A0A8J3QS75</accession>
<keyword evidence="3" id="KW-0408">Iron</keyword>
<dbReference type="PANTHER" id="PTHR42988">
    <property type="entry name" value="PHOSPHOHYDROLASE"/>
    <property type="match status" value="1"/>
</dbReference>
<dbReference type="SUPFAM" id="SSF56300">
    <property type="entry name" value="Metallo-dependent phosphatases"/>
    <property type="match status" value="1"/>
</dbReference>
<dbReference type="InterPro" id="IPR050884">
    <property type="entry name" value="CNP_phosphodiesterase-III"/>
</dbReference>
<evidence type="ECO:0000256" key="1">
    <source>
        <dbReference type="ARBA" id="ARBA00022723"/>
    </source>
</evidence>
<organism evidence="6 7">
    <name type="scientific">Rugosimonospora africana</name>
    <dbReference type="NCBI Taxonomy" id="556532"/>
    <lineage>
        <taxon>Bacteria</taxon>
        <taxon>Bacillati</taxon>
        <taxon>Actinomycetota</taxon>
        <taxon>Actinomycetes</taxon>
        <taxon>Micromonosporales</taxon>
        <taxon>Micromonosporaceae</taxon>
        <taxon>Rugosimonospora</taxon>
    </lineage>
</organism>
<dbReference type="InterPro" id="IPR029052">
    <property type="entry name" value="Metallo-depent_PP-like"/>
</dbReference>
<evidence type="ECO:0000313" key="6">
    <source>
        <dbReference type="EMBL" id="GIH14136.1"/>
    </source>
</evidence>
<name>A0A8J3QS75_9ACTN</name>
<keyword evidence="7" id="KW-1185">Reference proteome</keyword>
<dbReference type="Pfam" id="PF00149">
    <property type="entry name" value="Metallophos"/>
    <property type="match status" value="1"/>
</dbReference>
<comment type="caution">
    <text evidence="6">The sequence shown here is derived from an EMBL/GenBank/DDBJ whole genome shotgun (WGS) entry which is preliminary data.</text>
</comment>
<dbReference type="Gene3D" id="3.60.21.10">
    <property type="match status" value="1"/>
</dbReference>
<dbReference type="EMBL" id="BONZ01000021">
    <property type="protein sequence ID" value="GIH14136.1"/>
    <property type="molecule type" value="Genomic_DNA"/>
</dbReference>
<dbReference type="PANTHER" id="PTHR42988:SF2">
    <property type="entry name" value="CYCLIC NUCLEOTIDE PHOSPHODIESTERASE CBUA0032-RELATED"/>
    <property type="match status" value="1"/>
</dbReference>
<proteinExistence type="inferred from homology"/>
<feature type="domain" description="Calcineurin-like phosphoesterase" evidence="5">
    <location>
        <begin position="4"/>
        <end position="206"/>
    </location>
</feature>
<gene>
    <name evidence="6" type="primary">cpdA</name>
    <name evidence="6" type="ORF">Raf01_23080</name>
</gene>
<dbReference type="GO" id="GO:0016787">
    <property type="term" value="F:hydrolase activity"/>
    <property type="evidence" value="ECO:0007669"/>
    <property type="project" value="UniProtKB-KW"/>
</dbReference>
<sequence length="262" mass="28305">MTVIAHLSDIHIGAGEHTAQRLDLVLRHLAAMPEPPDVVVVTGDIADHGRPAEYERVREMLALPVPVLFCPGNHDAREPFRTVLLDEPAAPGPVNRAHWVGDRSGSSRGVRRAEPGWSEDVVFALCDSTIPGRVDGLLADETLAWLDTVLAEAGPAPAFVCFHHPPVDLGQPEVDRIRQFGEERLVEVLSRHPSVVAMLCGHAHTPAASRLAGVPVLVAPGVASTVMLAGESHWPARALPPGLAFHVLHDDRRLTTHYRTVT</sequence>
<keyword evidence="1" id="KW-0479">Metal-binding</keyword>
<evidence type="ECO:0000256" key="3">
    <source>
        <dbReference type="ARBA" id="ARBA00023004"/>
    </source>
</evidence>
<dbReference type="AlphaFoldDB" id="A0A8J3QS75"/>
<evidence type="ECO:0000313" key="7">
    <source>
        <dbReference type="Proteomes" id="UP000642748"/>
    </source>
</evidence>
<dbReference type="GO" id="GO:0046872">
    <property type="term" value="F:metal ion binding"/>
    <property type="evidence" value="ECO:0007669"/>
    <property type="project" value="UniProtKB-KW"/>
</dbReference>
<dbReference type="Proteomes" id="UP000642748">
    <property type="component" value="Unassembled WGS sequence"/>
</dbReference>
<evidence type="ECO:0000259" key="5">
    <source>
        <dbReference type="Pfam" id="PF00149"/>
    </source>
</evidence>
<comment type="similarity">
    <text evidence="4">Belongs to the cyclic nucleotide phosphodiesterase class-III family.</text>
</comment>
<evidence type="ECO:0000256" key="4">
    <source>
        <dbReference type="ARBA" id="ARBA00025742"/>
    </source>
</evidence>
<protein>
    <submittedName>
        <fullName evidence="6">3',5'-cyclic adenosine monophosphate phosphodiesterase CpdA</fullName>
    </submittedName>
</protein>
<dbReference type="RefSeq" id="WP_203917798.1">
    <property type="nucleotide sequence ID" value="NZ_BONZ01000021.1"/>
</dbReference>
<evidence type="ECO:0000256" key="2">
    <source>
        <dbReference type="ARBA" id="ARBA00022801"/>
    </source>
</evidence>
<keyword evidence="2" id="KW-0378">Hydrolase</keyword>
<reference evidence="6" key="1">
    <citation type="submission" date="2021-01" db="EMBL/GenBank/DDBJ databases">
        <title>Whole genome shotgun sequence of Rugosimonospora africana NBRC 104875.</title>
        <authorList>
            <person name="Komaki H."/>
            <person name="Tamura T."/>
        </authorList>
    </citation>
    <scope>NUCLEOTIDE SEQUENCE</scope>
    <source>
        <strain evidence="6">NBRC 104875</strain>
    </source>
</reference>
<dbReference type="InterPro" id="IPR004843">
    <property type="entry name" value="Calcineurin-like_PHP"/>
</dbReference>